<evidence type="ECO:0000256" key="1">
    <source>
        <dbReference type="SAM" id="MobiDB-lite"/>
    </source>
</evidence>
<proteinExistence type="predicted"/>
<feature type="transmembrane region" description="Helical" evidence="2">
    <location>
        <begin position="27"/>
        <end position="49"/>
    </location>
</feature>
<dbReference type="EMBL" id="OB662637">
    <property type="protein sequence ID" value="CAD7230369.1"/>
    <property type="molecule type" value="Genomic_DNA"/>
</dbReference>
<sequence length="259" mass="28705">MEVSYRNVHLHGCAPKVEDWLRHRGDLLFVIGFCVLTFLKLVFVGILRYEIKEMIQKIKQLANEEPRPADRSSRPSNTQFADVAAALSISANNVNHMNRGPGHRASMQFATRDSRSGSLIITPGREQLMSWKNVNQRSEDSETSLTKLPLIPQPSGSNPSCAARVRKKDTIASTRPESHELEPSSHADANVCVFCSRGVKRASRTSSNPSRASFGLSQCTIALTTQEEMPLSHTPSLPMELTVVSPNVPEVSQLQRVIF</sequence>
<evidence type="ECO:0000313" key="3">
    <source>
        <dbReference type="EMBL" id="CAD7230369.1"/>
    </source>
</evidence>
<feature type="region of interest" description="Disordered" evidence="1">
    <location>
        <begin position="137"/>
        <end position="164"/>
    </location>
</feature>
<name>A0A7R8ZSK1_9CRUS</name>
<reference evidence="3" key="1">
    <citation type="submission" date="2020-11" db="EMBL/GenBank/DDBJ databases">
        <authorList>
            <person name="Tran Van P."/>
        </authorList>
    </citation>
    <scope>NUCLEOTIDE SEQUENCE</scope>
</reference>
<accession>A0A7R8ZSK1</accession>
<evidence type="ECO:0000256" key="2">
    <source>
        <dbReference type="SAM" id="Phobius"/>
    </source>
</evidence>
<keyword evidence="2" id="KW-1133">Transmembrane helix</keyword>
<dbReference type="AlphaFoldDB" id="A0A7R8ZSK1"/>
<organism evidence="3">
    <name type="scientific">Cyprideis torosa</name>
    <dbReference type="NCBI Taxonomy" id="163714"/>
    <lineage>
        <taxon>Eukaryota</taxon>
        <taxon>Metazoa</taxon>
        <taxon>Ecdysozoa</taxon>
        <taxon>Arthropoda</taxon>
        <taxon>Crustacea</taxon>
        <taxon>Oligostraca</taxon>
        <taxon>Ostracoda</taxon>
        <taxon>Podocopa</taxon>
        <taxon>Podocopida</taxon>
        <taxon>Cytherocopina</taxon>
        <taxon>Cytheroidea</taxon>
        <taxon>Cytherideidae</taxon>
        <taxon>Cyprideis</taxon>
    </lineage>
</organism>
<dbReference type="OrthoDB" id="10054572at2759"/>
<gene>
    <name evidence="3" type="ORF">CTOB1V02_LOCUS8228</name>
</gene>
<protein>
    <submittedName>
        <fullName evidence="3">Uncharacterized protein</fullName>
    </submittedName>
</protein>
<keyword evidence="2" id="KW-0812">Transmembrane</keyword>
<keyword evidence="2" id="KW-0472">Membrane</keyword>